<sequence length="88" mass="10752">MQIEPDNRPLNIGPRLMPKRRKEDVEEGEFYEEEDEYEEVEVVNEQGEVSLSKKRRERRKRLEKKFNVMKSGKFHLIQELFKDEAERK</sequence>
<dbReference type="Proteomes" id="UP000887576">
    <property type="component" value="Unplaced"/>
</dbReference>
<accession>A0AC34QGH3</accession>
<name>A0AC34QGH3_9BILA</name>
<proteinExistence type="predicted"/>
<reference evidence="2" key="1">
    <citation type="submission" date="2022-11" db="UniProtKB">
        <authorList>
            <consortium name="WormBaseParasite"/>
        </authorList>
    </citation>
    <scope>IDENTIFICATION</scope>
</reference>
<organism evidence="1 2">
    <name type="scientific">Panagrolaimus sp. JU765</name>
    <dbReference type="NCBI Taxonomy" id="591449"/>
    <lineage>
        <taxon>Eukaryota</taxon>
        <taxon>Metazoa</taxon>
        <taxon>Ecdysozoa</taxon>
        <taxon>Nematoda</taxon>
        <taxon>Chromadorea</taxon>
        <taxon>Rhabditida</taxon>
        <taxon>Tylenchina</taxon>
        <taxon>Panagrolaimomorpha</taxon>
        <taxon>Panagrolaimoidea</taxon>
        <taxon>Panagrolaimidae</taxon>
        <taxon>Panagrolaimus</taxon>
    </lineage>
</organism>
<evidence type="ECO:0000313" key="1">
    <source>
        <dbReference type="Proteomes" id="UP000887576"/>
    </source>
</evidence>
<protein>
    <submittedName>
        <fullName evidence="2">Uncharacterized protein</fullName>
    </submittedName>
</protein>
<evidence type="ECO:0000313" key="2">
    <source>
        <dbReference type="WBParaSite" id="JU765_v2.g16161.t1"/>
    </source>
</evidence>
<dbReference type="WBParaSite" id="JU765_v2.g16161.t1">
    <property type="protein sequence ID" value="JU765_v2.g16161.t1"/>
    <property type="gene ID" value="JU765_v2.g16161"/>
</dbReference>